<keyword evidence="3" id="KW-0677">Repeat</keyword>
<dbReference type="Pfam" id="PF13091">
    <property type="entry name" value="PLDc_2"/>
    <property type="match status" value="1"/>
</dbReference>
<evidence type="ECO:0000256" key="5">
    <source>
        <dbReference type="ARBA" id="ARBA00022837"/>
    </source>
</evidence>
<evidence type="ECO:0000313" key="9">
    <source>
        <dbReference type="EMBL" id="KAA8490609.1"/>
    </source>
</evidence>
<keyword evidence="7" id="KW-0443">Lipid metabolism</keyword>
<feature type="domain" description="PLD phosphodiesterase" evidence="8">
    <location>
        <begin position="690"/>
        <end position="717"/>
    </location>
</feature>
<gene>
    <name evidence="9" type="ORF">FVE85_9382</name>
</gene>
<evidence type="ECO:0000256" key="1">
    <source>
        <dbReference type="ARBA" id="ARBA00012027"/>
    </source>
</evidence>
<dbReference type="OrthoDB" id="14911at2759"/>
<dbReference type="AlphaFoldDB" id="A0A5J4YGK4"/>
<evidence type="ECO:0000256" key="7">
    <source>
        <dbReference type="ARBA" id="ARBA00023098"/>
    </source>
</evidence>
<comment type="caution">
    <text evidence="9">The sequence shown here is derived from an EMBL/GenBank/DDBJ whole genome shotgun (WGS) entry which is preliminary data.</text>
</comment>
<dbReference type="OMA" id="MAEENWA"/>
<accession>A0A5J4YGK4</accession>
<dbReference type="Proteomes" id="UP000324585">
    <property type="component" value="Unassembled WGS sequence"/>
</dbReference>
<dbReference type="PANTHER" id="PTHR18896:SF60">
    <property type="entry name" value="PHOSPHOLIPASE D"/>
    <property type="match status" value="1"/>
</dbReference>
<reference evidence="10" key="1">
    <citation type="journal article" date="2019" name="Nat. Commun.">
        <title>Expansion of phycobilisome linker gene families in mesophilic red algae.</title>
        <authorList>
            <person name="Lee J."/>
            <person name="Kim D."/>
            <person name="Bhattacharya D."/>
            <person name="Yoon H.S."/>
        </authorList>
    </citation>
    <scope>NUCLEOTIDE SEQUENCE [LARGE SCALE GENOMIC DNA]</scope>
    <source>
        <strain evidence="10">CCMP 1328</strain>
    </source>
</reference>
<evidence type="ECO:0000256" key="4">
    <source>
        <dbReference type="ARBA" id="ARBA00022801"/>
    </source>
</evidence>
<dbReference type="GO" id="GO:0046872">
    <property type="term" value="F:metal ion binding"/>
    <property type="evidence" value="ECO:0007669"/>
    <property type="project" value="UniProtKB-KW"/>
</dbReference>
<evidence type="ECO:0000313" key="10">
    <source>
        <dbReference type="Proteomes" id="UP000324585"/>
    </source>
</evidence>
<dbReference type="GO" id="GO:0005886">
    <property type="term" value="C:plasma membrane"/>
    <property type="evidence" value="ECO:0007669"/>
    <property type="project" value="TreeGrafter"/>
</dbReference>
<keyword evidence="4" id="KW-0378">Hydrolase</keyword>
<dbReference type="SMART" id="SM00155">
    <property type="entry name" value="PLDc"/>
    <property type="match status" value="2"/>
</dbReference>
<dbReference type="InterPro" id="IPR025202">
    <property type="entry name" value="PLD-like_dom"/>
</dbReference>
<dbReference type="EC" id="3.1.4.4" evidence="1"/>
<keyword evidence="2" id="KW-0479">Metal-binding</keyword>
<dbReference type="InterPro" id="IPR001736">
    <property type="entry name" value="PLipase_D/transphosphatidylase"/>
</dbReference>
<keyword evidence="5" id="KW-0106">Calcium</keyword>
<evidence type="ECO:0000256" key="3">
    <source>
        <dbReference type="ARBA" id="ARBA00022737"/>
    </source>
</evidence>
<evidence type="ECO:0000256" key="6">
    <source>
        <dbReference type="ARBA" id="ARBA00022963"/>
    </source>
</evidence>
<dbReference type="EMBL" id="VRMN01000021">
    <property type="protein sequence ID" value="KAA8490609.1"/>
    <property type="molecule type" value="Genomic_DNA"/>
</dbReference>
<keyword evidence="10" id="KW-1185">Reference proteome</keyword>
<name>A0A5J4YGK4_PORPP</name>
<dbReference type="PROSITE" id="PS50035">
    <property type="entry name" value="PLD"/>
    <property type="match status" value="1"/>
</dbReference>
<protein>
    <recommendedName>
        <fullName evidence="1">phospholipase D</fullName>
        <ecNumber evidence="1">3.1.4.4</ecNumber>
    </recommendedName>
</protein>
<sequence length="844" mass="94671">MQAQLVHGVLAVQVTRAGNVDPKHGKLYVKVKVGARRILKSHVVATSKADGAAFFQDVDCAACVADCVSYVSIQLAAAESGRMIGIALIPAGSLTEGNPVQGQVRGFATYGDAEIAVAGPNNASALPAKVKLLDKMKAITVSAAKGAPTCEIEVYVKLFRLKDLIEFPAVPYAPFPLRSGCMVSLFQDAHEMSYLQAPLRRRALWEELYASLHAAEHLILIAGWSVWHDLRLLRERPWNGQSLTLGELLHERAERGCTVRVLVWDDPSSLDGREVQGMMGNHDELLVRYFEEKNSKVQVLKQARIPAVDPACHETHSCFTGHVQEKARKSILEKLASSMFTHHQKIVVCDAPLPGALSRDPNANLMPRRRLKAFVGGLDLCDGRWDTPEHFLFKHLNTYWKDDFHNFNFPRIEPEYGPREPWHDVHSLIEGHAAVDVLRIFEARWNLVCDYNAVRMGPERTSAYRTPVYDADTSRPGAFIPAAEEAAYIERVDPNAWSVQMVRSIDERSSYFPREHAVTFMKKGRGLDTSVLSAYVHYIRRAKRFVYIENQYFMGSSYAWALTLDAKEGTAKRKTYANLAPNTIPMEIALRICRAIREREPFCAFIIIPLWPEGVPESMPVQEILFWQYQTVEMMYRVIAQELQEVNSDARPEDYLQILTLGNREAVVPSDVATSQSKTSAYRTCVKRRQPIYVHSKLMIVDDAFLIIGSANINERSMAGTRDTEVAACMFQRKHIGSLATGAIHAFRMNLFAEHMGNNLSQQAALRPELPVSAREIAALADHCWKFYCADAPPEKDIPAHIMRYPYSVDKDGLLYALGAAGMFPDTSAYVRGKDTFLPDLMTC</sequence>
<dbReference type="InterPro" id="IPR024632">
    <property type="entry name" value="PLipase_D_C"/>
</dbReference>
<proteinExistence type="predicted"/>
<dbReference type="Gene3D" id="3.30.870.10">
    <property type="entry name" value="Endonuclease Chain A"/>
    <property type="match status" value="2"/>
</dbReference>
<keyword evidence="6" id="KW-0442">Lipid degradation</keyword>
<dbReference type="GO" id="GO:0009395">
    <property type="term" value="P:phospholipid catabolic process"/>
    <property type="evidence" value="ECO:0007669"/>
    <property type="project" value="TreeGrafter"/>
</dbReference>
<evidence type="ECO:0000256" key="2">
    <source>
        <dbReference type="ARBA" id="ARBA00022723"/>
    </source>
</evidence>
<dbReference type="PANTHER" id="PTHR18896">
    <property type="entry name" value="PHOSPHOLIPASE D"/>
    <property type="match status" value="1"/>
</dbReference>
<evidence type="ECO:0000259" key="8">
    <source>
        <dbReference type="PROSITE" id="PS50035"/>
    </source>
</evidence>
<dbReference type="SUPFAM" id="SSF56024">
    <property type="entry name" value="Phospholipase D/nuclease"/>
    <property type="match status" value="2"/>
</dbReference>
<dbReference type="Pfam" id="PF12357">
    <property type="entry name" value="PLD_C"/>
    <property type="match status" value="1"/>
</dbReference>
<dbReference type="InterPro" id="IPR015679">
    <property type="entry name" value="PLipase_D_fam"/>
</dbReference>
<organism evidence="9 10">
    <name type="scientific">Porphyridium purpureum</name>
    <name type="common">Red alga</name>
    <name type="synonym">Porphyridium cruentum</name>
    <dbReference type="NCBI Taxonomy" id="35688"/>
    <lineage>
        <taxon>Eukaryota</taxon>
        <taxon>Rhodophyta</taxon>
        <taxon>Bangiophyceae</taxon>
        <taxon>Porphyridiales</taxon>
        <taxon>Porphyridiaceae</taxon>
        <taxon>Porphyridium</taxon>
    </lineage>
</organism>
<dbReference type="GO" id="GO:0004630">
    <property type="term" value="F:phospholipase D activity"/>
    <property type="evidence" value="ECO:0007669"/>
    <property type="project" value="UniProtKB-EC"/>
</dbReference>